<dbReference type="CDD" id="cd06267">
    <property type="entry name" value="PBP1_LacI_sugar_binding-like"/>
    <property type="match status" value="1"/>
</dbReference>
<keyword evidence="3" id="KW-0804">Transcription</keyword>
<sequence>MTIYQVAETAGVSISTVSLALNHPDRVSERTRERIIEVAGELGYRPGATASERARRRTGRIAVLAPFSSYESYRTRLIGVLEACAPDDVEVVVHDAPSAAATSSPLLDALPVRGDVDGLVVMGVPLADEGAERLRRWGPPTVLVDSAHPAFSSVTFDDEQAGYLLGAHLLERGHRHLGYLHEPQRSMSYVSPGMLRRDGVRRALREVDGGVLDDLELPGNDLAAAREFAAGFAARADRPTAVIAHHDVLAAGVLAGLRAAGVAVPAEVAVAGIDDGPLAEGLGLTTVRQPFAESGRRAGELLRSLIGKPGRTPGRTLLTPRLIVRETT</sequence>
<dbReference type="Gene3D" id="1.10.260.40">
    <property type="entry name" value="lambda repressor-like DNA-binding domains"/>
    <property type="match status" value="1"/>
</dbReference>
<dbReference type="Gene3D" id="3.40.50.2300">
    <property type="match status" value="2"/>
</dbReference>
<name>A0ABW5GT74_9PSEU</name>
<dbReference type="PANTHER" id="PTHR30146:SF109">
    <property type="entry name" value="HTH-TYPE TRANSCRIPTIONAL REGULATOR GALS"/>
    <property type="match status" value="1"/>
</dbReference>
<dbReference type="EMBL" id="JBHUKU010000022">
    <property type="protein sequence ID" value="MFD2464001.1"/>
    <property type="molecule type" value="Genomic_DNA"/>
</dbReference>
<dbReference type="GO" id="GO:0003677">
    <property type="term" value="F:DNA binding"/>
    <property type="evidence" value="ECO:0007669"/>
    <property type="project" value="UniProtKB-KW"/>
</dbReference>
<keyword evidence="6" id="KW-1185">Reference proteome</keyword>
<protein>
    <submittedName>
        <fullName evidence="5">LacI family DNA-binding transcriptional regulator</fullName>
    </submittedName>
</protein>
<evidence type="ECO:0000256" key="2">
    <source>
        <dbReference type="ARBA" id="ARBA00023125"/>
    </source>
</evidence>
<organism evidence="5 6">
    <name type="scientific">Amycolatopsis samaneae</name>
    <dbReference type="NCBI Taxonomy" id="664691"/>
    <lineage>
        <taxon>Bacteria</taxon>
        <taxon>Bacillati</taxon>
        <taxon>Actinomycetota</taxon>
        <taxon>Actinomycetes</taxon>
        <taxon>Pseudonocardiales</taxon>
        <taxon>Pseudonocardiaceae</taxon>
        <taxon>Amycolatopsis</taxon>
    </lineage>
</organism>
<dbReference type="Proteomes" id="UP001597419">
    <property type="component" value="Unassembled WGS sequence"/>
</dbReference>
<dbReference type="InterPro" id="IPR000843">
    <property type="entry name" value="HTH_LacI"/>
</dbReference>
<dbReference type="RefSeq" id="WP_345386015.1">
    <property type="nucleotide sequence ID" value="NZ_BAABHG010000001.1"/>
</dbReference>
<evidence type="ECO:0000313" key="5">
    <source>
        <dbReference type="EMBL" id="MFD2464001.1"/>
    </source>
</evidence>
<dbReference type="CDD" id="cd01392">
    <property type="entry name" value="HTH_LacI"/>
    <property type="match status" value="1"/>
</dbReference>
<dbReference type="SUPFAM" id="SSF53822">
    <property type="entry name" value="Periplasmic binding protein-like I"/>
    <property type="match status" value="1"/>
</dbReference>
<evidence type="ECO:0000313" key="6">
    <source>
        <dbReference type="Proteomes" id="UP001597419"/>
    </source>
</evidence>
<dbReference type="Pfam" id="PF00356">
    <property type="entry name" value="LacI"/>
    <property type="match status" value="1"/>
</dbReference>
<dbReference type="Pfam" id="PF13377">
    <property type="entry name" value="Peripla_BP_3"/>
    <property type="match status" value="1"/>
</dbReference>
<dbReference type="InterPro" id="IPR028082">
    <property type="entry name" value="Peripla_BP_I"/>
</dbReference>
<dbReference type="PANTHER" id="PTHR30146">
    <property type="entry name" value="LACI-RELATED TRANSCRIPTIONAL REPRESSOR"/>
    <property type="match status" value="1"/>
</dbReference>
<evidence type="ECO:0000259" key="4">
    <source>
        <dbReference type="PROSITE" id="PS50932"/>
    </source>
</evidence>
<proteinExistence type="predicted"/>
<feature type="domain" description="HTH lacI-type" evidence="4">
    <location>
        <begin position="1"/>
        <end position="55"/>
    </location>
</feature>
<keyword evidence="2 5" id="KW-0238">DNA-binding</keyword>
<gene>
    <name evidence="5" type="ORF">ACFSYJ_35665</name>
</gene>
<dbReference type="PROSITE" id="PS50932">
    <property type="entry name" value="HTH_LACI_2"/>
    <property type="match status" value="1"/>
</dbReference>
<dbReference type="SMART" id="SM00354">
    <property type="entry name" value="HTH_LACI"/>
    <property type="match status" value="1"/>
</dbReference>
<keyword evidence="1" id="KW-0805">Transcription regulation</keyword>
<evidence type="ECO:0000256" key="3">
    <source>
        <dbReference type="ARBA" id="ARBA00023163"/>
    </source>
</evidence>
<dbReference type="SUPFAM" id="SSF47413">
    <property type="entry name" value="lambda repressor-like DNA-binding domains"/>
    <property type="match status" value="1"/>
</dbReference>
<reference evidence="6" key="1">
    <citation type="journal article" date="2019" name="Int. J. Syst. Evol. Microbiol.">
        <title>The Global Catalogue of Microorganisms (GCM) 10K type strain sequencing project: providing services to taxonomists for standard genome sequencing and annotation.</title>
        <authorList>
            <consortium name="The Broad Institute Genomics Platform"/>
            <consortium name="The Broad Institute Genome Sequencing Center for Infectious Disease"/>
            <person name="Wu L."/>
            <person name="Ma J."/>
        </authorList>
    </citation>
    <scope>NUCLEOTIDE SEQUENCE [LARGE SCALE GENOMIC DNA]</scope>
    <source>
        <strain evidence="6">CGMCC 4.7643</strain>
    </source>
</reference>
<evidence type="ECO:0000256" key="1">
    <source>
        <dbReference type="ARBA" id="ARBA00023015"/>
    </source>
</evidence>
<dbReference type="InterPro" id="IPR046335">
    <property type="entry name" value="LacI/GalR-like_sensor"/>
</dbReference>
<dbReference type="InterPro" id="IPR010982">
    <property type="entry name" value="Lambda_DNA-bd_dom_sf"/>
</dbReference>
<accession>A0ABW5GT74</accession>
<comment type="caution">
    <text evidence="5">The sequence shown here is derived from an EMBL/GenBank/DDBJ whole genome shotgun (WGS) entry which is preliminary data.</text>
</comment>